<comment type="caution">
    <text evidence="4">The sequence shown here is derived from an EMBL/GenBank/DDBJ whole genome shotgun (WGS) entry which is preliminary data.</text>
</comment>
<dbReference type="Gene3D" id="1.10.10.1320">
    <property type="entry name" value="Anti-sigma factor, zinc-finger domain"/>
    <property type="match status" value="1"/>
</dbReference>
<keyword evidence="1" id="KW-0805">Transcription regulation</keyword>
<dbReference type="RefSeq" id="WP_221025163.1">
    <property type="nucleotide sequence ID" value="NZ_JAIEZQ010000002.1"/>
</dbReference>
<sequence length="174" mass="17952">MSALVDGALDDAATERAWAHVLGCAPCRQAVEREGWVKRQLATMSPDEPPNHLLGSLYDLDGAPAPGDADRLEESWVAVGEIERRGRARRRTGIALVGAGSVSVAVLGFASLGGGTLGIGGAPGGAPTASLTRPTGTTTPTTAVIAPTVRVHGRVDLRRGSDGAQRNAVDLRRD</sequence>
<feature type="transmembrane region" description="Helical" evidence="3">
    <location>
        <begin position="94"/>
        <end position="113"/>
    </location>
</feature>
<protein>
    <recommendedName>
        <fullName evidence="6">Zinc finger protein</fullName>
    </recommendedName>
</protein>
<keyword evidence="3" id="KW-0812">Transmembrane</keyword>
<reference evidence="4 5" key="1">
    <citation type="submission" date="2021-08" db="EMBL/GenBank/DDBJ databases">
        <title>Nocardioides bacterium WL0053 sp. nov., isolated from the sediment.</title>
        <authorList>
            <person name="Wang L."/>
            <person name="Zhang D."/>
            <person name="Zhang A."/>
        </authorList>
    </citation>
    <scope>NUCLEOTIDE SEQUENCE [LARGE SCALE GENOMIC DNA]</scope>
    <source>
        <strain evidence="4 5">WL0053</strain>
    </source>
</reference>
<dbReference type="Proteomes" id="UP000754710">
    <property type="component" value="Unassembled WGS sequence"/>
</dbReference>
<evidence type="ECO:0008006" key="6">
    <source>
        <dbReference type="Google" id="ProtNLM"/>
    </source>
</evidence>
<dbReference type="EMBL" id="JAIEZQ010000002">
    <property type="protein sequence ID" value="MBY9075411.1"/>
    <property type="molecule type" value="Genomic_DNA"/>
</dbReference>
<evidence type="ECO:0000256" key="3">
    <source>
        <dbReference type="SAM" id="Phobius"/>
    </source>
</evidence>
<keyword evidence="2" id="KW-0804">Transcription</keyword>
<evidence type="ECO:0000256" key="2">
    <source>
        <dbReference type="ARBA" id="ARBA00023163"/>
    </source>
</evidence>
<keyword evidence="3" id="KW-1133">Transmembrane helix</keyword>
<name>A0ABS7RK74_9ACTN</name>
<evidence type="ECO:0000313" key="5">
    <source>
        <dbReference type="Proteomes" id="UP000754710"/>
    </source>
</evidence>
<proteinExistence type="predicted"/>
<keyword evidence="5" id="KW-1185">Reference proteome</keyword>
<dbReference type="InterPro" id="IPR041916">
    <property type="entry name" value="Anti_sigma_zinc_sf"/>
</dbReference>
<accession>A0ABS7RK74</accession>
<gene>
    <name evidence="4" type="ORF">K1X13_11325</name>
</gene>
<organism evidence="4 5">
    <name type="scientific">Nocardioides jiangsuensis</name>
    <dbReference type="NCBI Taxonomy" id="2866161"/>
    <lineage>
        <taxon>Bacteria</taxon>
        <taxon>Bacillati</taxon>
        <taxon>Actinomycetota</taxon>
        <taxon>Actinomycetes</taxon>
        <taxon>Propionibacteriales</taxon>
        <taxon>Nocardioidaceae</taxon>
        <taxon>Nocardioides</taxon>
    </lineage>
</organism>
<evidence type="ECO:0000313" key="4">
    <source>
        <dbReference type="EMBL" id="MBY9075411.1"/>
    </source>
</evidence>
<evidence type="ECO:0000256" key="1">
    <source>
        <dbReference type="ARBA" id="ARBA00023015"/>
    </source>
</evidence>
<keyword evidence="3" id="KW-0472">Membrane</keyword>